<dbReference type="InterPro" id="IPR002016">
    <property type="entry name" value="Haem_peroxidase"/>
</dbReference>
<dbReference type="GO" id="GO:0004601">
    <property type="term" value="F:peroxidase activity"/>
    <property type="evidence" value="ECO:0007669"/>
    <property type="project" value="InterPro"/>
</dbReference>
<dbReference type="Pfam" id="PF00005">
    <property type="entry name" value="ABC_tran"/>
    <property type="match status" value="1"/>
</dbReference>
<dbReference type="PROSITE" id="PS50873">
    <property type="entry name" value="PEROXIDASE_4"/>
    <property type="match status" value="1"/>
</dbReference>
<evidence type="ECO:0000256" key="7">
    <source>
        <dbReference type="SAM" id="Phobius"/>
    </source>
</evidence>
<evidence type="ECO:0000256" key="2">
    <source>
        <dbReference type="ARBA" id="ARBA00022692"/>
    </source>
</evidence>
<keyword evidence="5 7" id="KW-1133">Transmembrane helix</keyword>
<evidence type="ECO:0000256" key="5">
    <source>
        <dbReference type="ARBA" id="ARBA00022989"/>
    </source>
</evidence>
<dbReference type="InterPro" id="IPR039421">
    <property type="entry name" value="Type_1_exporter"/>
</dbReference>
<feature type="transmembrane region" description="Helical" evidence="7">
    <location>
        <begin position="20"/>
        <end position="44"/>
    </location>
</feature>
<dbReference type="GO" id="GO:0016887">
    <property type="term" value="F:ATP hydrolysis activity"/>
    <property type="evidence" value="ECO:0007669"/>
    <property type="project" value="InterPro"/>
</dbReference>
<evidence type="ECO:0000259" key="8">
    <source>
        <dbReference type="PROSITE" id="PS50873"/>
    </source>
</evidence>
<reference evidence="11 12" key="1">
    <citation type="submission" date="2020-08" db="EMBL/GenBank/DDBJ databases">
        <title>Sequencing the genomes of 1000 actinobacteria strains.</title>
        <authorList>
            <person name="Klenk H.-P."/>
        </authorList>
    </citation>
    <scope>NUCLEOTIDE SEQUENCE [LARGE SCALE GENOMIC DNA]</scope>
    <source>
        <strain evidence="11 12">DSM 41654</strain>
    </source>
</reference>
<dbReference type="Pfam" id="PF00664">
    <property type="entry name" value="ABC_membrane"/>
    <property type="match status" value="1"/>
</dbReference>
<dbReference type="InterPro" id="IPR011527">
    <property type="entry name" value="ABC1_TM_dom"/>
</dbReference>
<dbReference type="Proteomes" id="UP000540506">
    <property type="component" value="Unassembled WGS sequence"/>
</dbReference>
<dbReference type="GO" id="GO:0006979">
    <property type="term" value="P:response to oxidative stress"/>
    <property type="evidence" value="ECO:0007669"/>
    <property type="project" value="InterPro"/>
</dbReference>
<dbReference type="GO" id="GO:0140359">
    <property type="term" value="F:ABC-type transporter activity"/>
    <property type="evidence" value="ECO:0007669"/>
    <property type="project" value="InterPro"/>
</dbReference>
<dbReference type="InterPro" id="IPR003593">
    <property type="entry name" value="AAA+_ATPase"/>
</dbReference>
<dbReference type="SMART" id="SM00382">
    <property type="entry name" value="AAA"/>
    <property type="match status" value="1"/>
</dbReference>
<dbReference type="InterPro" id="IPR017871">
    <property type="entry name" value="ABC_transporter-like_CS"/>
</dbReference>
<dbReference type="InterPro" id="IPR003439">
    <property type="entry name" value="ABC_transporter-like_ATP-bd"/>
</dbReference>
<dbReference type="GO" id="GO:0005886">
    <property type="term" value="C:plasma membrane"/>
    <property type="evidence" value="ECO:0007669"/>
    <property type="project" value="UniProtKB-SubCell"/>
</dbReference>
<keyword evidence="4 11" id="KW-0067">ATP-binding</keyword>
<evidence type="ECO:0000259" key="9">
    <source>
        <dbReference type="PROSITE" id="PS50893"/>
    </source>
</evidence>
<organism evidence="11 12">
    <name type="scientific">Kitasatospora kifunensis</name>
    <name type="common">Streptomyces kifunensis</name>
    <dbReference type="NCBI Taxonomy" id="58351"/>
    <lineage>
        <taxon>Bacteria</taxon>
        <taxon>Bacillati</taxon>
        <taxon>Actinomycetota</taxon>
        <taxon>Actinomycetes</taxon>
        <taxon>Kitasatosporales</taxon>
        <taxon>Streptomycetaceae</taxon>
        <taxon>Kitasatospora</taxon>
    </lineage>
</organism>
<keyword evidence="3" id="KW-0547">Nucleotide-binding</keyword>
<dbReference type="RefSeq" id="WP_184944806.1">
    <property type="nucleotide sequence ID" value="NZ_JACHJV010000002.1"/>
</dbReference>
<sequence>MRALTLLWTSADRRGRRDLLLGALLAAGAEVAAAGLLGVSGWFLTSCALVTLRANTTWSWMYPSGTVRALALGRTGLRYTERLTSHRALLGATVALRARMVRSAGALPPRRLRERRDGALLARLTDDVATVAAAPAQTLAPLTGVGVTAVVVVALICVANPAAGAAEALLLALALAVALRTNRRAAARRAEATFERAAARSALLSARAALAELRCLDAVDLARDQVAQRVELARRADATSLSVLRSGRLLLRLLGALGQVTVLLLALSSHSTMQPVADAIGETLLVAAGYELVETLPQILRDRGSAAHSALRLADLLARPRPSGSAVLPRAGAPLVVRDLPVGLGAARSQWSATLLPGSATLVTGPNGSGKSTLLNTLAGRIESPSVLLGGSALHTLSAVSVAATLTLVEADDWLADSTIADNLRQAAPDADDAALHAALAAAALADLDLDAPTGPMGGTLSQGQRRRLSIARALLRAPAVLLLDEPTAGLDQPTAVRLLSGIRAALPRCALVIALPDQHHNLLPFPVETTLRLGPLPVDAAVTSR</sequence>
<dbReference type="GO" id="GO:0034040">
    <property type="term" value="F:ATPase-coupled lipid transmembrane transporter activity"/>
    <property type="evidence" value="ECO:0007669"/>
    <property type="project" value="TreeGrafter"/>
</dbReference>
<dbReference type="SUPFAM" id="SSF52540">
    <property type="entry name" value="P-loop containing nucleoside triphosphate hydrolases"/>
    <property type="match status" value="1"/>
</dbReference>
<dbReference type="Gene3D" id="3.40.50.300">
    <property type="entry name" value="P-loop containing nucleotide triphosphate hydrolases"/>
    <property type="match status" value="1"/>
</dbReference>
<protein>
    <submittedName>
        <fullName evidence="11">ATP-binding cassette subfamily C protein CydC</fullName>
    </submittedName>
</protein>
<dbReference type="Gene3D" id="1.20.1560.10">
    <property type="entry name" value="ABC transporter type 1, transmembrane domain"/>
    <property type="match status" value="1"/>
</dbReference>
<comment type="caution">
    <text evidence="11">The sequence shown here is derived from an EMBL/GenBank/DDBJ whole genome shotgun (WGS) entry which is preliminary data.</text>
</comment>
<keyword evidence="12" id="KW-1185">Reference proteome</keyword>
<comment type="subcellular location">
    <subcellularLocation>
        <location evidence="1">Cell membrane</location>
        <topology evidence="1">Multi-pass membrane protein</topology>
    </subcellularLocation>
</comment>
<dbReference type="GO" id="GO:0020037">
    <property type="term" value="F:heme binding"/>
    <property type="evidence" value="ECO:0007669"/>
    <property type="project" value="InterPro"/>
</dbReference>
<dbReference type="EMBL" id="JACHJV010000002">
    <property type="protein sequence ID" value="MBB4927970.1"/>
    <property type="molecule type" value="Genomic_DNA"/>
</dbReference>
<feature type="domain" description="Plant heme peroxidase family profile" evidence="8">
    <location>
        <begin position="261"/>
        <end position="546"/>
    </location>
</feature>
<evidence type="ECO:0000256" key="1">
    <source>
        <dbReference type="ARBA" id="ARBA00004651"/>
    </source>
</evidence>
<keyword evidence="2 7" id="KW-0812">Transmembrane</keyword>
<gene>
    <name evidence="11" type="ORF">FHR34_007065</name>
</gene>
<keyword evidence="6 7" id="KW-0472">Membrane</keyword>
<dbReference type="SUPFAM" id="SSF90123">
    <property type="entry name" value="ABC transporter transmembrane region"/>
    <property type="match status" value="1"/>
</dbReference>
<proteinExistence type="predicted"/>
<dbReference type="PANTHER" id="PTHR24221:SF654">
    <property type="entry name" value="ATP-BINDING CASSETTE SUB-FAMILY B MEMBER 6"/>
    <property type="match status" value="1"/>
</dbReference>
<name>A0A7W7R9K5_KITKI</name>
<evidence type="ECO:0000313" key="12">
    <source>
        <dbReference type="Proteomes" id="UP000540506"/>
    </source>
</evidence>
<dbReference type="InterPro" id="IPR036640">
    <property type="entry name" value="ABC1_TM_sf"/>
</dbReference>
<dbReference type="PROSITE" id="PS00211">
    <property type="entry name" value="ABC_TRANSPORTER_1"/>
    <property type="match status" value="1"/>
</dbReference>
<evidence type="ECO:0000259" key="10">
    <source>
        <dbReference type="PROSITE" id="PS50929"/>
    </source>
</evidence>
<dbReference type="PANTHER" id="PTHR24221">
    <property type="entry name" value="ATP-BINDING CASSETTE SUB-FAMILY B"/>
    <property type="match status" value="1"/>
</dbReference>
<dbReference type="PROSITE" id="PS50893">
    <property type="entry name" value="ABC_TRANSPORTER_2"/>
    <property type="match status" value="1"/>
</dbReference>
<evidence type="ECO:0000313" key="11">
    <source>
        <dbReference type="EMBL" id="MBB4927970.1"/>
    </source>
</evidence>
<evidence type="ECO:0000256" key="6">
    <source>
        <dbReference type="ARBA" id="ARBA00023136"/>
    </source>
</evidence>
<dbReference type="AlphaFoldDB" id="A0A7W7R9K5"/>
<dbReference type="InterPro" id="IPR027417">
    <property type="entry name" value="P-loop_NTPase"/>
</dbReference>
<dbReference type="GO" id="GO:0005524">
    <property type="term" value="F:ATP binding"/>
    <property type="evidence" value="ECO:0007669"/>
    <property type="project" value="UniProtKB-KW"/>
</dbReference>
<accession>A0A7W7R9K5</accession>
<feature type="domain" description="ABC transmembrane type-1" evidence="10">
    <location>
        <begin position="20"/>
        <end position="275"/>
    </location>
</feature>
<dbReference type="PROSITE" id="PS50929">
    <property type="entry name" value="ABC_TM1F"/>
    <property type="match status" value="1"/>
</dbReference>
<feature type="domain" description="ABC transporter" evidence="9">
    <location>
        <begin position="311"/>
        <end position="543"/>
    </location>
</feature>
<evidence type="ECO:0000256" key="3">
    <source>
        <dbReference type="ARBA" id="ARBA00022741"/>
    </source>
</evidence>
<evidence type="ECO:0000256" key="4">
    <source>
        <dbReference type="ARBA" id="ARBA00022840"/>
    </source>
</evidence>